<gene>
    <name evidence="4" type="ORF">ACHAW5_002577</name>
</gene>
<evidence type="ECO:0008006" key="6">
    <source>
        <dbReference type="Google" id="ProtNLM"/>
    </source>
</evidence>
<dbReference type="EMBL" id="JALLAZ020001059">
    <property type="protein sequence ID" value="KAL3781568.1"/>
    <property type="molecule type" value="Genomic_DNA"/>
</dbReference>
<feature type="region of interest" description="Disordered" evidence="2">
    <location>
        <begin position="613"/>
        <end position="639"/>
    </location>
</feature>
<dbReference type="Proteomes" id="UP001530315">
    <property type="component" value="Unassembled WGS sequence"/>
</dbReference>
<evidence type="ECO:0000313" key="5">
    <source>
        <dbReference type="Proteomes" id="UP001530315"/>
    </source>
</evidence>
<keyword evidence="1" id="KW-0175">Coiled coil</keyword>
<proteinExistence type="predicted"/>
<reference evidence="4 5" key="1">
    <citation type="submission" date="2024-10" db="EMBL/GenBank/DDBJ databases">
        <title>Updated reference genomes for cyclostephanoid diatoms.</title>
        <authorList>
            <person name="Roberts W.R."/>
            <person name="Alverson A.J."/>
        </authorList>
    </citation>
    <scope>NUCLEOTIDE SEQUENCE [LARGE SCALE GENOMIC DNA]</scope>
    <source>
        <strain evidence="4 5">AJA276-08</strain>
    </source>
</reference>
<feature type="compositionally biased region" description="Low complexity" evidence="2">
    <location>
        <begin position="613"/>
        <end position="623"/>
    </location>
</feature>
<evidence type="ECO:0000256" key="1">
    <source>
        <dbReference type="SAM" id="Coils"/>
    </source>
</evidence>
<protein>
    <recommendedName>
        <fullName evidence="6">HYR domain-containing protein</fullName>
    </recommendedName>
</protein>
<feature type="signal peptide" evidence="3">
    <location>
        <begin position="1"/>
        <end position="19"/>
    </location>
</feature>
<organism evidence="4 5">
    <name type="scientific">Stephanodiscus triporus</name>
    <dbReference type="NCBI Taxonomy" id="2934178"/>
    <lineage>
        <taxon>Eukaryota</taxon>
        <taxon>Sar</taxon>
        <taxon>Stramenopiles</taxon>
        <taxon>Ochrophyta</taxon>
        <taxon>Bacillariophyta</taxon>
        <taxon>Coscinodiscophyceae</taxon>
        <taxon>Thalassiosirophycidae</taxon>
        <taxon>Stephanodiscales</taxon>
        <taxon>Stephanodiscaceae</taxon>
        <taxon>Stephanodiscus</taxon>
    </lineage>
</organism>
<keyword evidence="5" id="KW-1185">Reference proteome</keyword>
<keyword evidence="3" id="KW-0732">Signal</keyword>
<evidence type="ECO:0000256" key="3">
    <source>
        <dbReference type="SAM" id="SignalP"/>
    </source>
</evidence>
<accession>A0ABD3P1D5</accession>
<feature type="coiled-coil region" evidence="1">
    <location>
        <begin position="285"/>
        <end position="326"/>
    </location>
</feature>
<dbReference type="AlphaFoldDB" id="A0ABD3P1D5"/>
<evidence type="ECO:0000313" key="4">
    <source>
        <dbReference type="EMBL" id="KAL3781568.1"/>
    </source>
</evidence>
<evidence type="ECO:0000256" key="2">
    <source>
        <dbReference type="SAM" id="MobiDB-lite"/>
    </source>
</evidence>
<comment type="caution">
    <text evidence="4">The sequence shown here is derived from an EMBL/GenBank/DDBJ whole genome shotgun (WGS) entry which is preliminary data.</text>
</comment>
<sequence>MNIHLVLLVAAATLRTSYAEETTRVPGGVHHVRLGKLFEEGTGEIKKKMTEANILLNSTTRYLSSTNAPNITLCDELLDCMEILTGAPVDFHGAKKDDVCDLYLTFYQGNEGVTAICNVALLPQERTPTSTPSNMPSYLNSSTGGDDFVTQAVTCKTKAEAVYYDDSGENTAYDRSVASIVGTFIKTGKRARTDADAVAALVIIALGVAREAVAASEACGFLAETASAGTCLGIKVGAHVLLAALEILTDQINFHDSGIDGSEILATFQNTGLILEQTCEMFTLMEIIDEKLNQANAKLDQANAKLDQANAKLDQANAKLDQANAKLDDLLCPFGPEGATFTALRQGCDAIDQNCDGVVDECTEDKVPPSLTLRTPIPDKSFKSTDEARQFLQENVIASDDCAAEFQTEIQLQNGPDCCDCVFRVRTADVRCGATADRTFIVKVDSDAPVISCGFFVQQDPIHVLGGFDLCGGQPVPFPGVNDPLHIDKSYVGQGLFNVGLWYQIEDECDKGVLPVTVQVLSNELAKEEYVWIVERNDLPNKVHRAEVYLSPTSCHDDSSSSSICKIEETDDDSITTRFYDVAISATDDAGNTGIKICSVVVIPDNHYGVGSIGKSGKSGSVDSRSKSGKGSIVGHDPNDLREEYKLSTKRFVISELSLEWNPNLDTTLVPPPLPPLSEPDINSKSGKGFRNVLCGES</sequence>
<feature type="chain" id="PRO_5044763845" description="HYR domain-containing protein" evidence="3">
    <location>
        <begin position="20"/>
        <end position="698"/>
    </location>
</feature>
<dbReference type="Gene3D" id="1.20.120.330">
    <property type="entry name" value="Nucleotidyltransferases domain 2"/>
    <property type="match status" value="1"/>
</dbReference>
<name>A0ABD3P1D5_9STRA</name>